<evidence type="ECO:0000313" key="9">
    <source>
        <dbReference type="EMBL" id="BCR94548.1"/>
    </source>
</evidence>
<dbReference type="CDD" id="cd00067">
    <property type="entry name" value="GAL4"/>
    <property type="match status" value="1"/>
</dbReference>
<dbReference type="InterPro" id="IPR007219">
    <property type="entry name" value="XnlR_reg_dom"/>
</dbReference>
<dbReference type="Gene3D" id="4.10.240.10">
    <property type="entry name" value="Zn(2)-C6 fungal-type DNA-binding domain"/>
    <property type="match status" value="1"/>
</dbReference>
<keyword evidence="2" id="KW-0479">Metal-binding</keyword>
<dbReference type="SUPFAM" id="SSF57701">
    <property type="entry name" value="Zn2/Cys6 DNA-binding domain"/>
    <property type="match status" value="1"/>
</dbReference>
<dbReference type="GeneID" id="64955873"/>
<dbReference type="RefSeq" id="XP_041538314.1">
    <property type="nucleotide sequence ID" value="XM_041684095.1"/>
</dbReference>
<dbReference type="GO" id="GO:0008270">
    <property type="term" value="F:zinc ion binding"/>
    <property type="evidence" value="ECO:0007669"/>
    <property type="project" value="InterPro"/>
</dbReference>
<dbReference type="AlphaFoldDB" id="A0A7R7ZTZ5"/>
<dbReference type="SMART" id="SM00906">
    <property type="entry name" value="Fungal_trans"/>
    <property type="match status" value="1"/>
</dbReference>
<gene>
    <name evidence="9" type="ORF">AKAW2_11594S</name>
</gene>
<keyword evidence="6" id="KW-0804">Transcription</keyword>
<dbReference type="GO" id="GO:0009893">
    <property type="term" value="P:positive regulation of metabolic process"/>
    <property type="evidence" value="ECO:0007669"/>
    <property type="project" value="UniProtKB-ARBA"/>
</dbReference>
<evidence type="ECO:0000256" key="3">
    <source>
        <dbReference type="ARBA" id="ARBA00022833"/>
    </source>
</evidence>
<evidence type="ECO:0000256" key="7">
    <source>
        <dbReference type="ARBA" id="ARBA00023242"/>
    </source>
</evidence>
<reference evidence="9" key="1">
    <citation type="submission" date="2021-01" db="EMBL/GenBank/DDBJ databases">
        <authorList>
            <consortium name="Aspergillus luchuensis mut. kawachii IFO 4304 genome sequencing consortium"/>
            <person name="Kazuki M."/>
            <person name="Futagami T."/>
        </authorList>
    </citation>
    <scope>NUCLEOTIDE SEQUENCE</scope>
    <source>
        <strain evidence="9">IFO 4308</strain>
    </source>
</reference>
<comment type="subcellular location">
    <subcellularLocation>
        <location evidence="1">Nucleus</location>
    </subcellularLocation>
</comment>
<dbReference type="GO" id="GO:0006351">
    <property type="term" value="P:DNA-templated transcription"/>
    <property type="evidence" value="ECO:0007669"/>
    <property type="project" value="InterPro"/>
</dbReference>
<dbReference type="PROSITE" id="PS00463">
    <property type="entry name" value="ZN2_CY6_FUNGAL_1"/>
    <property type="match status" value="1"/>
</dbReference>
<organism evidence="9 10">
    <name type="scientific">Aspergillus kawachii</name>
    <name type="common">White koji mold</name>
    <name type="synonym">Aspergillus awamori var. kawachi</name>
    <dbReference type="NCBI Taxonomy" id="1069201"/>
    <lineage>
        <taxon>Eukaryota</taxon>
        <taxon>Fungi</taxon>
        <taxon>Dikarya</taxon>
        <taxon>Ascomycota</taxon>
        <taxon>Pezizomycotina</taxon>
        <taxon>Eurotiomycetes</taxon>
        <taxon>Eurotiomycetidae</taxon>
        <taxon>Eurotiales</taxon>
        <taxon>Aspergillaceae</taxon>
        <taxon>Aspergillus</taxon>
        <taxon>Aspergillus subgen. Circumdati</taxon>
    </lineage>
</organism>
<dbReference type="OrthoDB" id="2154091at2759"/>
<dbReference type="GO" id="GO:0005634">
    <property type="term" value="C:nucleus"/>
    <property type="evidence" value="ECO:0007669"/>
    <property type="project" value="UniProtKB-SubCell"/>
</dbReference>
<dbReference type="CDD" id="cd14723">
    <property type="entry name" value="ZIP_Ppr1"/>
    <property type="match status" value="1"/>
</dbReference>
<sequence>MDPISKHTGRIRPALSRNSGSIRSRYTTQACQECRRRRAKCDGKRPACSRCISRQMECQFAAKDDGRGTAPKSIVLMLKDRVELLERVLWLHSIDVDASIAKLRTERYSSMTRNPFTPPESLSQHPELDGALWSNSAFDTEGECDGEVQFFGSCSGRMDLLKLNALSSDSENTKCQGPSFRFRLNQACQDVETIPEVSQELKDHLIDLYFTWEQPWLQLVDEGLFRQSMPTNGRYFSPLLLNCILAIGSRYSERLETRSSPSDPNTAGRIFLEMAEVLLHFDLRSPSITTIQSLGIMAMIYVAIGSDAKGWLRHGMAIRLALDMGLNLDSAMLGRSHALPDEEKDLRKQIYWALYCTDKLWASYTGRVCTMLATQASVGLPMPIPEDDGEVPTMKNKHSAILLPKLHHALSTQCQIQEKILMELYAPKRYPEARRHSFFDSCLFELKSWNYNLPADMQAKQSESSSILAHILVLHMVYHTSLILLAKPFLPKSQNSTSAEQDSSWPGALKVSSICMEAAKEICLLGEHYRKVFGSFRQSPITVTHCTLSAVLLILDSGVLEREFGLRSRMNLINSCLMTLRELSDSWMPAKQYWKGILRIVKHRQSKSAENHEPAVKGQSNKSNGYDLCAEYSTECHIPPDQTMEELANCAFSPEWSTFLNSVAPDDFDETMLDLPLDFDFFSRQPQDPDFTLS</sequence>
<evidence type="ECO:0000313" key="10">
    <source>
        <dbReference type="Proteomes" id="UP000661280"/>
    </source>
</evidence>
<feature type="domain" description="Zn(2)-C6 fungal-type" evidence="8">
    <location>
        <begin position="30"/>
        <end position="60"/>
    </location>
</feature>
<dbReference type="SMART" id="SM00066">
    <property type="entry name" value="GAL4"/>
    <property type="match status" value="1"/>
</dbReference>
<dbReference type="PROSITE" id="PS50048">
    <property type="entry name" value="ZN2_CY6_FUNGAL_2"/>
    <property type="match status" value="1"/>
</dbReference>
<dbReference type="CDD" id="cd12148">
    <property type="entry name" value="fungal_TF_MHR"/>
    <property type="match status" value="1"/>
</dbReference>
<dbReference type="InterPro" id="IPR051615">
    <property type="entry name" value="Transcr_Regulatory_Elem"/>
</dbReference>
<dbReference type="Pfam" id="PF00172">
    <property type="entry name" value="Zn_clus"/>
    <property type="match status" value="1"/>
</dbReference>
<evidence type="ECO:0000259" key="8">
    <source>
        <dbReference type="PROSITE" id="PS50048"/>
    </source>
</evidence>
<dbReference type="Pfam" id="PF04082">
    <property type="entry name" value="Fungal_trans"/>
    <property type="match status" value="1"/>
</dbReference>
<dbReference type="EMBL" id="AP024425">
    <property type="protein sequence ID" value="BCR94548.1"/>
    <property type="molecule type" value="Genomic_DNA"/>
</dbReference>
<evidence type="ECO:0000256" key="1">
    <source>
        <dbReference type="ARBA" id="ARBA00004123"/>
    </source>
</evidence>
<keyword evidence="3" id="KW-0862">Zinc</keyword>
<dbReference type="PANTHER" id="PTHR31313:SF83">
    <property type="entry name" value="ZN(II)2CYS6 TRANSCRIPTION FACTOR (EUROFUNG)"/>
    <property type="match status" value="1"/>
</dbReference>
<reference evidence="9" key="2">
    <citation type="submission" date="2021-02" db="EMBL/GenBank/DDBJ databases">
        <title>Aspergillus luchuensis mut. kawachii IFO 4304 genome sequence.</title>
        <authorList>
            <person name="Mori K."/>
            <person name="Kadooka C."/>
            <person name="Goto M."/>
            <person name="Futagami T."/>
        </authorList>
    </citation>
    <scope>NUCLEOTIDE SEQUENCE</scope>
    <source>
        <strain evidence="9">IFO 4308</strain>
    </source>
</reference>
<dbReference type="InterPro" id="IPR001138">
    <property type="entry name" value="Zn2Cys6_DnaBD"/>
</dbReference>
<dbReference type="GO" id="GO:0003677">
    <property type="term" value="F:DNA binding"/>
    <property type="evidence" value="ECO:0007669"/>
    <property type="project" value="UniProtKB-KW"/>
</dbReference>
<dbReference type="KEGG" id="aluc:AKAW2_11594S"/>
<proteinExistence type="predicted"/>
<evidence type="ECO:0000256" key="4">
    <source>
        <dbReference type="ARBA" id="ARBA00023015"/>
    </source>
</evidence>
<evidence type="ECO:0000256" key="2">
    <source>
        <dbReference type="ARBA" id="ARBA00022723"/>
    </source>
</evidence>
<dbReference type="PANTHER" id="PTHR31313">
    <property type="entry name" value="TY1 ENHANCER ACTIVATOR"/>
    <property type="match status" value="1"/>
</dbReference>
<dbReference type="InterPro" id="IPR036864">
    <property type="entry name" value="Zn2-C6_fun-type_DNA-bd_sf"/>
</dbReference>
<keyword evidence="5" id="KW-0238">DNA-binding</keyword>
<dbReference type="GO" id="GO:0000981">
    <property type="term" value="F:DNA-binding transcription factor activity, RNA polymerase II-specific"/>
    <property type="evidence" value="ECO:0007669"/>
    <property type="project" value="InterPro"/>
</dbReference>
<keyword evidence="4" id="KW-0805">Transcription regulation</keyword>
<dbReference type="Proteomes" id="UP000661280">
    <property type="component" value="Chromosome 1"/>
</dbReference>
<accession>A0A7R7ZTZ5</accession>
<protein>
    <recommendedName>
        <fullName evidence="8">Zn(2)-C6 fungal-type domain-containing protein</fullName>
    </recommendedName>
</protein>
<evidence type="ECO:0000256" key="5">
    <source>
        <dbReference type="ARBA" id="ARBA00023125"/>
    </source>
</evidence>
<keyword evidence="7" id="KW-0539">Nucleus</keyword>
<keyword evidence="10" id="KW-1185">Reference proteome</keyword>
<name>A0A7R7ZTZ5_ASPKA</name>
<evidence type="ECO:0000256" key="6">
    <source>
        <dbReference type="ARBA" id="ARBA00023163"/>
    </source>
</evidence>